<sequence length="253" mass="27194">MRIKKVVVQIVVFVSVSLIFLNAAEAIVQVYQPCDLVDGAFDVTDGEYNINSGRNHAGQPDGSLDIGGNYGQPSNGSSYQRCKGNVALASIDGTVSHLQDTCGDDHKYLRIDGADNISVEYLHVDVSASNTVSDGTVVSVGDVIGTVSNLGCTGDPPFTHIHFTVRDNGTELLYSEWKFEKNEACTPPPSGEWIIETDCNFTSNINIVGSLSIRNNSTVTVAPGVYVDFDFMSSKLTVESGSRLILENSAILY</sequence>
<evidence type="ECO:0000313" key="3">
    <source>
        <dbReference type="EMBL" id="MCA9383700.1"/>
    </source>
</evidence>
<dbReference type="Proteomes" id="UP000783287">
    <property type="component" value="Unassembled WGS sequence"/>
</dbReference>
<accession>A0A955RJS4</accession>
<dbReference type="AlphaFoldDB" id="A0A955RJS4"/>
<dbReference type="EMBL" id="JAGQLK010000115">
    <property type="protein sequence ID" value="MCA9383700.1"/>
    <property type="molecule type" value="Genomic_DNA"/>
</dbReference>
<protein>
    <submittedName>
        <fullName evidence="3">M23 family metallopeptidase</fullName>
    </submittedName>
</protein>
<gene>
    <name evidence="3" type="ORF">KC909_04995</name>
</gene>
<dbReference type="Gene3D" id="2.70.70.10">
    <property type="entry name" value="Glucose Permease (Domain IIA)"/>
    <property type="match status" value="1"/>
</dbReference>
<dbReference type="InterPro" id="IPR016047">
    <property type="entry name" value="M23ase_b-sheet_dom"/>
</dbReference>
<dbReference type="InterPro" id="IPR011055">
    <property type="entry name" value="Dup_hybrid_motif"/>
</dbReference>
<feature type="domain" description="M23ase beta-sheet core" evidence="2">
    <location>
        <begin position="74"/>
        <end position="171"/>
    </location>
</feature>
<evidence type="ECO:0000259" key="2">
    <source>
        <dbReference type="Pfam" id="PF01551"/>
    </source>
</evidence>
<proteinExistence type="predicted"/>
<reference evidence="3" key="1">
    <citation type="submission" date="2020-04" db="EMBL/GenBank/DDBJ databases">
        <authorList>
            <person name="Zhang T."/>
        </authorList>
    </citation>
    <scope>NUCLEOTIDE SEQUENCE</scope>
    <source>
        <strain evidence="3">HKST-UBA14</strain>
    </source>
</reference>
<dbReference type="SUPFAM" id="SSF51261">
    <property type="entry name" value="Duplicated hybrid motif"/>
    <property type="match status" value="1"/>
</dbReference>
<keyword evidence="1" id="KW-0732">Signal</keyword>
<evidence type="ECO:0000313" key="4">
    <source>
        <dbReference type="Proteomes" id="UP000783287"/>
    </source>
</evidence>
<dbReference type="Pfam" id="PF01551">
    <property type="entry name" value="Peptidase_M23"/>
    <property type="match status" value="1"/>
</dbReference>
<feature type="chain" id="PRO_5036842563" evidence="1">
    <location>
        <begin position="24"/>
        <end position="253"/>
    </location>
</feature>
<evidence type="ECO:0000256" key="1">
    <source>
        <dbReference type="SAM" id="SignalP"/>
    </source>
</evidence>
<feature type="signal peptide" evidence="1">
    <location>
        <begin position="1"/>
        <end position="23"/>
    </location>
</feature>
<reference evidence="3" key="2">
    <citation type="journal article" date="2021" name="Microbiome">
        <title>Successional dynamics and alternative stable states in a saline activated sludge microbial community over 9 years.</title>
        <authorList>
            <person name="Wang Y."/>
            <person name="Ye J."/>
            <person name="Ju F."/>
            <person name="Liu L."/>
            <person name="Boyd J.A."/>
            <person name="Deng Y."/>
            <person name="Parks D.H."/>
            <person name="Jiang X."/>
            <person name="Yin X."/>
            <person name="Woodcroft B.J."/>
            <person name="Tyson G.W."/>
            <person name="Hugenholtz P."/>
            <person name="Polz M.F."/>
            <person name="Zhang T."/>
        </authorList>
    </citation>
    <scope>NUCLEOTIDE SEQUENCE</scope>
    <source>
        <strain evidence="3">HKST-UBA14</strain>
    </source>
</reference>
<comment type="caution">
    <text evidence="3">The sequence shown here is derived from an EMBL/GenBank/DDBJ whole genome shotgun (WGS) entry which is preliminary data.</text>
</comment>
<name>A0A955RJS4_9BACT</name>
<organism evidence="3 4">
    <name type="scientific">Candidatus Dojkabacteria bacterium</name>
    <dbReference type="NCBI Taxonomy" id="2099670"/>
    <lineage>
        <taxon>Bacteria</taxon>
        <taxon>Candidatus Dojkabacteria</taxon>
    </lineage>
</organism>
<dbReference type="CDD" id="cd12797">
    <property type="entry name" value="M23_peptidase"/>
    <property type="match status" value="1"/>
</dbReference>